<dbReference type="Ensembl" id="ENSEAST00005072505.1">
    <property type="protein sequence ID" value="ENSEASP00005050246.1"/>
    <property type="gene ID" value="ENSEASG00005037733.1"/>
</dbReference>
<feature type="chain" id="PRO_5040367782" description="Serine/threonine-protein kinase LMTK3" evidence="3">
    <location>
        <begin position="21"/>
        <end position="184"/>
    </location>
</feature>
<dbReference type="Proteomes" id="UP000694387">
    <property type="component" value="Chromosome 26"/>
</dbReference>
<dbReference type="GO" id="GO:0004672">
    <property type="term" value="F:protein kinase activity"/>
    <property type="evidence" value="ECO:0007669"/>
    <property type="project" value="TreeGrafter"/>
</dbReference>
<sequence>MPAPGALILLAAVSASGCLASPAHPDGFAPGRAPLAPPYAVVLISCSGLLAFIFLLLTCLCCKRGDVGFKEFENPEGEDCSGEYTPPAEETSSSQSLPDVYILPLAEVSLPMPAPQPSHSDMTTPLGLSRQHLSYLQEIGSGWFGKVKAEPCALHSDPQYLHLEREARKPSCGGQLGGCEVTLC</sequence>
<keyword evidence="2" id="KW-0472">Membrane</keyword>
<evidence type="ECO:0000256" key="3">
    <source>
        <dbReference type="SAM" id="SignalP"/>
    </source>
</evidence>
<dbReference type="PANTHER" id="PTHR24417:SF2">
    <property type="entry name" value="SERINE_THREONINE-PROTEIN KINASE LMTK3"/>
    <property type="match status" value="1"/>
</dbReference>
<feature type="transmembrane region" description="Helical" evidence="2">
    <location>
        <begin position="36"/>
        <end position="60"/>
    </location>
</feature>
<evidence type="ECO:0000256" key="1">
    <source>
        <dbReference type="SAM" id="MobiDB-lite"/>
    </source>
</evidence>
<keyword evidence="2" id="KW-1133">Transmembrane helix</keyword>
<keyword evidence="5" id="KW-1185">Reference proteome</keyword>
<dbReference type="AlphaFoldDB" id="A0A9L0JAB2"/>
<evidence type="ECO:0000313" key="4">
    <source>
        <dbReference type="Ensembl" id="ENSEASP00005050246.1"/>
    </source>
</evidence>
<reference evidence="4 5" key="1">
    <citation type="journal article" date="2020" name="Nat. Commun.">
        <title>Donkey genomes provide new insights into domestication and selection for coat color.</title>
        <authorList>
            <person name="Wang"/>
            <person name="C."/>
            <person name="Li"/>
            <person name="H."/>
            <person name="Guo"/>
            <person name="Y."/>
            <person name="Huang"/>
            <person name="J."/>
            <person name="Sun"/>
            <person name="Y."/>
            <person name="Min"/>
            <person name="J."/>
            <person name="Wang"/>
            <person name="J."/>
            <person name="Fang"/>
            <person name="X."/>
            <person name="Zhao"/>
            <person name="Z."/>
            <person name="Wang"/>
            <person name="S."/>
            <person name="Zhang"/>
            <person name="Y."/>
            <person name="Liu"/>
            <person name="Q."/>
            <person name="Jiang"/>
            <person name="Q."/>
            <person name="Wang"/>
            <person name="X."/>
            <person name="Guo"/>
            <person name="Y."/>
            <person name="Yang"/>
            <person name="C."/>
            <person name="Wang"/>
            <person name="Y."/>
            <person name="Tian"/>
            <person name="F."/>
            <person name="Zhuang"/>
            <person name="G."/>
            <person name="Fan"/>
            <person name="Y."/>
            <person name="Gao"/>
            <person name="Q."/>
            <person name="Li"/>
            <person name="Y."/>
            <person name="Ju"/>
            <person name="Z."/>
            <person name="Li"/>
            <person name="J."/>
            <person name="Li"/>
            <person name="R."/>
            <person name="Hou"/>
            <person name="M."/>
            <person name="Yang"/>
            <person name="G."/>
            <person name="Liu"/>
            <person name="G."/>
            <person name="Liu"/>
            <person name="W."/>
            <person name="Guo"/>
            <person name="J."/>
            <person name="Pan"/>
            <person name="S."/>
            <person name="Fan"/>
            <person name="G."/>
            <person name="Zhang"/>
            <person name="W."/>
            <person name="Zhang"/>
            <person name="R."/>
            <person name="Yu"/>
            <person name="J."/>
            <person name="Zhang"/>
            <person name="X."/>
            <person name="Yin"/>
            <person name="Q."/>
            <person name="Ji"/>
            <person name="C."/>
            <person name="Jin"/>
            <person name="Y."/>
            <person name="Yue"/>
            <person name="G."/>
            <person name="Liu"/>
            <person name="M."/>
            <person name="Xu"/>
            <person name="J."/>
            <person name="Liu"/>
            <person name="S."/>
            <person name="Jordana"/>
            <person name="J."/>
            <person name="Noce"/>
            <person name="A."/>
            <person name="Amills"/>
            <person name="M."/>
            <person name="Wu"/>
            <person name="D.D."/>
            <person name="Li"/>
            <person name="S."/>
            <person name="Zhou"/>
            <person name="X. and Zhong"/>
            <person name="J."/>
        </authorList>
    </citation>
    <scope>NUCLEOTIDE SEQUENCE [LARGE SCALE GENOMIC DNA]</scope>
</reference>
<keyword evidence="2" id="KW-0812">Transmembrane</keyword>
<feature type="region of interest" description="Disordered" evidence="1">
    <location>
        <begin position="75"/>
        <end position="95"/>
    </location>
</feature>
<evidence type="ECO:0000313" key="5">
    <source>
        <dbReference type="Proteomes" id="UP000694387"/>
    </source>
</evidence>
<reference evidence="4" key="3">
    <citation type="submission" date="2025-09" db="UniProtKB">
        <authorList>
            <consortium name="Ensembl"/>
        </authorList>
    </citation>
    <scope>IDENTIFICATION</scope>
</reference>
<evidence type="ECO:0008006" key="6">
    <source>
        <dbReference type="Google" id="ProtNLM"/>
    </source>
</evidence>
<keyword evidence="3" id="KW-0732">Signal</keyword>
<dbReference type="PANTHER" id="PTHR24417">
    <property type="entry name" value="SERINE/THREONINE-PROTEIN KINASE LMTK1"/>
    <property type="match status" value="1"/>
</dbReference>
<accession>A0A9L0JAB2</accession>
<reference evidence="4" key="2">
    <citation type="submission" date="2025-08" db="UniProtKB">
        <authorList>
            <consortium name="Ensembl"/>
        </authorList>
    </citation>
    <scope>IDENTIFICATION</scope>
</reference>
<proteinExistence type="predicted"/>
<feature type="signal peptide" evidence="3">
    <location>
        <begin position="1"/>
        <end position="20"/>
    </location>
</feature>
<organism evidence="4 5">
    <name type="scientific">Equus asinus</name>
    <name type="common">Donkey</name>
    <name type="synonym">Equus africanus asinus</name>
    <dbReference type="NCBI Taxonomy" id="9793"/>
    <lineage>
        <taxon>Eukaryota</taxon>
        <taxon>Metazoa</taxon>
        <taxon>Chordata</taxon>
        <taxon>Craniata</taxon>
        <taxon>Vertebrata</taxon>
        <taxon>Euteleostomi</taxon>
        <taxon>Mammalia</taxon>
        <taxon>Eutheria</taxon>
        <taxon>Laurasiatheria</taxon>
        <taxon>Perissodactyla</taxon>
        <taxon>Equidae</taxon>
        <taxon>Equus</taxon>
    </lineage>
</organism>
<name>A0A9L0JAB2_EQUAS</name>
<evidence type="ECO:0000256" key="2">
    <source>
        <dbReference type="SAM" id="Phobius"/>
    </source>
</evidence>
<dbReference type="GeneTree" id="ENSGT00940000154244"/>
<protein>
    <recommendedName>
        <fullName evidence="6">Serine/threonine-protein kinase LMTK3</fullName>
    </recommendedName>
</protein>